<dbReference type="Proteomes" id="UP001370348">
    <property type="component" value="Chromosome"/>
</dbReference>
<dbReference type="CDD" id="cd06464">
    <property type="entry name" value="ACD_sHsps-like"/>
    <property type="match status" value="1"/>
</dbReference>
<dbReference type="SUPFAM" id="SSF49764">
    <property type="entry name" value="HSP20-like chaperones"/>
    <property type="match status" value="1"/>
</dbReference>
<dbReference type="PANTHER" id="PTHR11527">
    <property type="entry name" value="HEAT-SHOCK PROTEIN 20 FAMILY MEMBER"/>
    <property type="match status" value="1"/>
</dbReference>
<dbReference type="InterPro" id="IPR008978">
    <property type="entry name" value="HSP20-like_chaperone"/>
</dbReference>
<dbReference type="Pfam" id="PF00011">
    <property type="entry name" value="HSP20"/>
    <property type="match status" value="1"/>
</dbReference>
<dbReference type="InterPro" id="IPR002068">
    <property type="entry name" value="A-crystallin/Hsp20_dom"/>
</dbReference>
<reference evidence="5 6" key="1">
    <citation type="submission" date="2021-12" db="EMBL/GenBank/DDBJ databases">
        <title>Discovery of the Pendulisporaceae a myxobacterial family with distinct sporulation behavior and unique specialized metabolism.</title>
        <authorList>
            <person name="Garcia R."/>
            <person name="Popoff A."/>
            <person name="Bader C.D."/>
            <person name="Loehr J."/>
            <person name="Walesch S."/>
            <person name="Walt C."/>
            <person name="Boldt J."/>
            <person name="Bunk B."/>
            <person name="Haeckl F.J.F.P.J."/>
            <person name="Gunesch A.P."/>
            <person name="Birkelbach J."/>
            <person name="Nuebel U."/>
            <person name="Pietschmann T."/>
            <person name="Bach T."/>
            <person name="Mueller R."/>
        </authorList>
    </citation>
    <scope>NUCLEOTIDE SEQUENCE [LARGE SCALE GENOMIC DNA]</scope>
    <source>
        <strain evidence="5 6">MSr11954</strain>
    </source>
</reference>
<dbReference type="InterPro" id="IPR031107">
    <property type="entry name" value="Small_HSP"/>
</dbReference>
<proteinExistence type="inferred from homology"/>
<dbReference type="EMBL" id="CP089984">
    <property type="protein sequence ID" value="WXB16037.1"/>
    <property type="molecule type" value="Genomic_DNA"/>
</dbReference>
<keyword evidence="6" id="KW-1185">Reference proteome</keyword>
<evidence type="ECO:0000256" key="2">
    <source>
        <dbReference type="RuleBase" id="RU003616"/>
    </source>
</evidence>
<dbReference type="Gene3D" id="2.60.40.790">
    <property type="match status" value="1"/>
</dbReference>
<feature type="domain" description="SHSP" evidence="4">
    <location>
        <begin position="30"/>
        <end position="140"/>
    </location>
</feature>
<dbReference type="RefSeq" id="WP_394825667.1">
    <property type="nucleotide sequence ID" value="NZ_CP089984.1"/>
</dbReference>
<evidence type="ECO:0000256" key="1">
    <source>
        <dbReference type="PROSITE-ProRule" id="PRU00285"/>
    </source>
</evidence>
<comment type="similarity">
    <text evidence="1 2">Belongs to the small heat shock protein (HSP20) family.</text>
</comment>
<organism evidence="5 6">
    <name type="scientific">Pendulispora albinea</name>
    <dbReference type="NCBI Taxonomy" id="2741071"/>
    <lineage>
        <taxon>Bacteria</taxon>
        <taxon>Pseudomonadati</taxon>
        <taxon>Myxococcota</taxon>
        <taxon>Myxococcia</taxon>
        <taxon>Myxococcales</taxon>
        <taxon>Sorangiineae</taxon>
        <taxon>Pendulisporaceae</taxon>
        <taxon>Pendulispora</taxon>
    </lineage>
</organism>
<protein>
    <submittedName>
        <fullName evidence="5">Hsp20/alpha crystallin family protein</fullName>
    </submittedName>
</protein>
<evidence type="ECO:0000313" key="5">
    <source>
        <dbReference type="EMBL" id="WXB16037.1"/>
    </source>
</evidence>
<sequence length="151" mass="16349">MLTTWKAFPILDRFLDDVMNDVTGTALGTGAKITFDPGIDVRATDDEIIFVCDVPGVAREELDVSIEGSTLTIKGQRTYSGGEKDRVWLGRAYGAFAKSFTLPELVDANAMTADLSNGVLTIHVPKKPQAKPRKIQIGSGSSHPQLAEKKE</sequence>
<feature type="region of interest" description="Disordered" evidence="3">
    <location>
        <begin position="128"/>
        <end position="151"/>
    </location>
</feature>
<gene>
    <name evidence="5" type="ORF">LZC94_01920</name>
</gene>
<evidence type="ECO:0000259" key="4">
    <source>
        <dbReference type="PROSITE" id="PS01031"/>
    </source>
</evidence>
<evidence type="ECO:0000313" key="6">
    <source>
        <dbReference type="Proteomes" id="UP001370348"/>
    </source>
</evidence>
<dbReference type="PROSITE" id="PS01031">
    <property type="entry name" value="SHSP"/>
    <property type="match status" value="1"/>
</dbReference>
<accession>A0ABZ2LZ94</accession>
<name>A0ABZ2LZ94_9BACT</name>
<evidence type="ECO:0000256" key="3">
    <source>
        <dbReference type="SAM" id="MobiDB-lite"/>
    </source>
</evidence>